<dbReference type="AlphaFoldDB" id="A0A4R2KRD9"/>
<evidence type="ECO:0008006" key="4">
    <source>
        <dbReference type="Google" id="ProtNLM"/>
    </source>
</evidence>
<keyword evidence="3" id="KW-1185">Reference proteome</keyword>
<evidence type="ECO:0000313" key="2">
    <source>
        <dbReference type="EMBL" id="TCO76851.1"/>
    </source>
</evidence>
<evidence type="ECO:0000313" key="3">
    <source>
        <dbReference type="Proteomes" id="UP000294919"/>
    </source>
</evidence>
<accession>A0A4R2KRD9</accession>
<organism evidence="2 3">
    <name type="scientific">Marinisporobacter balticus</name>
    <dbReference type="NCBI Taxonomy" id="2018667"/>
    <lineage>
        <taxon>Bacteria</taxon>
        <taxon>Bacillati</taxon>
        <taxon>Bacillota</taxon>
        <taxon>Clostridia</taxon>
        <taxon>Peptostreptococcales</taxon>
        <taxon>Thermotaleaceae</taxon>
        <taxon>Marinisporobacter</taxon>
    </lineage>
</organism>
<keyword evidence="1" id="KW-0732">Signal</keyword>
<gene>
    <name evidence="2" type="ORF">EV214_1077</name>
</gene>
<sequence length="181" mass="20463">MKKIITMFVLVCLLSSALMGCGDGKVEETFETLNCEDGGFTVDFPGKPENTPQTIQTALGDIVMNTYMVEKEHIAYICTYNDYPEEFIKKTDTNELLMSGCNGAITNSNGKNEKITDITLGEYPGKDLIFEGEEDGNMFKIHQKIYIVGNRMYQLNIATDKEEENKENINKFFESFKLTSK</sequence>
<proteinExistence type="predicted"/>
<protein>
    <recommendedName>
        <fullName evidence="4">Lipoprotein</fullName>
    </recommendedName>
</protein>
<dbReference type="PROSITE" id="PS51257">
    <property type="entry name" value="PROKAR_LIPOPROTEIN"/>
    <property type="match status" value="1"/>
</dbReference>
<comment type="caution">
    <text evidence="2">The sequence shown here is derived from an EMBL/GenBank/DDBJ whole genome shotgun (WGS) entry which is preliminary data.</text>
</comment>
<reference evidence="2 3" key="1">
    <citation type="submission" date="2019-03" db="EMBL/GenBank/DDBJ databases">
        <title>Genomic Encyclopedia of Type Strains, Phase IV (KMG-IV): sequencing the most valuable type-strain genomes for metagenomic binning, comparative biology and taxonomic classification.</title>
        <authorList>
            <person name="Goeker M."/>
        </authorList>
    </citation>
    <scope>NUCLEOTIDE SEQUENCE [LARGE SCALE GENOMIC DNA]</scope>
    <source>
        <strain evidence="2 3">DSM 102940</strain>
    </source>
</reference>
<feature type="signal peptide" evidence="1">
    <location>
        <begin position="1"/>
        <end position="20"/>
    </location>
</feature>
<evidence type="ECO:0000256" key="1">
    <source>
        <dbReference type="SAM" id="SignalP"/>
    </source>
</evidence>
<feature type="chain" id="PRO_5038491879" description="Lipoprotein" evidence="1">
    <location>
        <begin position="21"/>
        <end position="181"/>
    </location>
</feature>
<dbReference type="Proteomes" id="UP000294919">
    <property type="component" value="Unassembled WGS sequence"/>
</dbReference>
<dbReference type="EMBL" id="SLWV01000007">
    <property type="protein sequence ID" value="TCO76851.1"/>
    <property type="molecule type" value="Genomic_DNA"/>
</dbReference>
<name>A0A4R2KRD9_9FIRM</name>
<dbReference type="RefSeq" id="WP_132244099.1">
    <property type="nucleotide sequence ID" value="NZ_SLWV01000007.1"/>
</dbReference>
<dbReference type="OrthoDB" id="2082801at2"/>